<name>X1ME46_9ZZZZ</name>
<dbReference type="PANTHER" id="PTHR43856:SF1">
    <property type="entry name" value="MITOCHONDRIAL CARDIOLIPIN HYDROLASE"/>
    <property type="match status" value="1"/>
</dbReference>
<gene>
    <name evidence="5" type="ORF">S06H3_23132</name>
</gene>
<keyword evidence="1" id="KW-0378">Hydrolase</keyword>
<dbReference type="Gene3D" id="3.30.870.10">
    <property type="entry name" value="Endonuclease Chain A"/>
    <property type="match status" value="1"/>
</dbReference>
<reference evidence="5" key="1">
    <citation type="journal article" date="2014" name="Front. Microbiol.">
        <title>High frequency of phylogenetically diverse reductive dehalogenase-homologous genes in deep subseafloor sedimentary metagenomes.</title>
        <authorList>
            <person name="Kawai M."/>
            <person name="Futagami T."/>
            <person name="Toyoda A."/>
            <person name="Takaki Y."/>
            <person name="Nishi S."/>
            <person name="Hori S."/>
            <person name="Arai W."/>
            <person name="Tsubouchi T."/>
            <person name="Morono Y."/>
            <person name="Uchiyama I."/>
            <person name="Ito T."/>
            <person name="Fujiyama A."/>
            <person name="Inagaki F."/>
            <person name="Takami H."/>
        </authorList>
    </citation>
    <scope>NUCLEOTIDE SEQUENCE</scope>
    <source>
        <strain evidence="5">Expedition CK06-06</strain>
    </source>
</reference>
<organism evidence="5">
    <name type="scientific">marine sediment metagenome</name>
    <dbReference type="NCBI Taxonomy" id="412755"/>
    <lineage>
        <taxon>unclassified sequences</taxon>
        <taxon>metagenomes</taxon>
        <taxon>ecological metagenomes</taxon>
    </lineage>
</organism>
<dbReference type="PANTHER" id="PTHR43856">
    <property type="entry name" value="CARDIOLIPIN HYDROLASE"/>
    <property type="match status" value="1"/>
</dbReference>
<dbReference type="Pfam" id="PF13091">
    <property type="entry name" value="PLDc_2"/>
    <property type="match status" value="1"/>
</dbReference>
<comment type="caution">
    <text evidence="5">The sequence shown here is derived from an EMBL/GenBank/DDBJ whole genome shotgun (WGS) entry which is preliminary data.</text>
</comment>
<dbReference type="SUPFAM" id="SSF56024">
    <property type="entry name" value="Phospholipase D/nuclease"/>
    <property type="match status" value="1"/>
</dbReference>
<sequence length="120" mass="13985">MTRKVPNKYVVSRRLVLPLLLFLIVGFNGCEKNPDPVIFPSSEVFVTYFSPDDPLYPHLIYLIDEAQESIYAAFYKIELKELFRALMQAHQRGVEVKIFTDDLTSWDKDSQFDYLAKFGL</sequence>
<proteinExistence type="predicted"/>
<evidence type="ECO:0000256" key="1">
    <source>
        <dbReference type="ARBA" id="ARBA00022801"/>
    </source>
</evidence>
<evidence type="ECO:0000256" key="3">
    <source>
        <dbReference type="ARBA" id="ARBA00023098"/>
    </source>
</evidence>
<keyword evidence="2" id="KW-0442">Lipid degradation</keyword>
<dbReference type="EMBL" id="BARV01012512">
    <property type="protein sequence ID" value="GAI04634.1"/>
    <property type="molecule type" value="Genomic_DNA"/>
</dbReference>
<dbReference type="InterPro" id="IPR051406">
    <property type="entry name" value="PLD_domain"/>
</dbReference>
<evidence type="ECO:0000313" key="5">
    <source>
        <dbReference type="EMBL" id="GAI04634.1"/>
    </source>
</evidence>
<dbReference type="AlphaFoldDB" id="X1ME46"/>
<keyword evidence="3" id="KW-0443">Lipid metabolism</keyword>
<evidence type="ECO:0000259" key="4">
    <source>
        <dbReference type="Pfam" id="PF13091"/>
    </source>
</evidence>
<feature type="domain" description="Phospholipase D-like" evidence="4">
    <location>
        <begin position="59"/>
        <end position="105"/>
    </location>
</feature>
<dbReference type="GO" id="GO:0016891">
    <property type="term" value="F:RNA endonuclease activity producing 5'-phosphomonoesters, hydrolytic mechanism"/>
    <property type="evidence" value="ECO:0007669"/>
    <property type="project" value="TreeGrafter"/>
</dbReference>
<accession>X1ME46</accession>
<protein>
    <recommendedName>
        <fullName evidence="4">Phospholipase D-like domain-containing protein</fullName>
    </recommendedName>
</protein>
<dbReference type="GO" id="GO:0016042">
    <property type="term" value="P:lipid catabolic process"/>
    <property type="evidence" value="ECO:0007669"/>
    <property type="project" value="UniProtKB-KW"/>
</dbReference>
<evidence type="ECO:0000256" key="2">
    <source>
        <dbReference type="ARBA" id="ARBA00022963"/>
    </source>
</evidence>
<dbReference type="InterPro" id="IPR025202">
    <property type="entry name" value="PLD-like_dom"/>
</dbReference>
<feature type="non-terminal residue" evidence="5">
    <location>
        <position position="120"/>
    </location>
</feature>